<dbReference type="Proteomes" id="UP000250443">
    <property type="component" value="Unassembled WGS sequence"/>
</dbReference>
<dbReference type="Pfam" id="PF22162">
    <property type="entry name" value="PFIN"/>
    <property type="match status" value="1"/>
</dbReference>
<protein>
    <submittedName>
        <fullName evidence="1">Uncharacterized protein</fullName>
    </submittedName>
</protein>
<accession>A0A2X2CA10</accession>
<evidence type="ECO:0000313" key="1">
    <source>
        <dbReference type="EMBL" id="SPZ02576.1"/>
    </source>
</evidence>
<dbReference type="AlphaFoldDB" id="A0A2X2CA10"/>
<reference evidence="1 2" key="1">
    <citation type="submission" date="2018-06" db="EMBL/GenBank/DDBJ databases">
        <authorList>
            <consortium name="Pathogen Informatics"/>
            <person name="Doyle S."/>
        </authorList>
    </citation>
    <scope>NUCLEOTIDE SEQUENCE [LARGE SCALE GENOMIC DNA]</scope>
    <source>
        <strain evidence="1 2">NCTC11842</strain>
    </source>
</reference>
<dbReference type="RefSeq" id="WP_112297592.1">
    <property type="nucleotide sequence ID" value="NZ_UAUF01000007.1"/>
</dbReference>
<proteinExistence type="predicted"/>
<name>A0A2X2CA10_PSELU</name>
<gene>
    <name evidence="1" type="ORF">NCTC11842_00698</name>
</gene>
<organism evidence="1 2">
    <name type="scientific">Pseudomonas luteola</name>
    <dbReference type="NCBI Taxonomy" id="47886"/>
    <lineage>
        <taxon>Bacteria</taxon>
        <taxon>Pseudomonadati</taxon>
        <taxon>Pseudomonadota</taxon>
        <taxon>Gammaproteobacteria</taxon>
        <taxon>Pseudomonadales</taxon>
        <taxon>Pseudomonadaceae</taxon>
        <taxon>Pseudomonas</taxon>
    </lineage>
</organism>
<dbReference type="InterPro" id="IPR054044">
    <property type="entry name" value="PFIN"/>
</dbReference>
<sequence>MSNLINEVNGVWHVPLSANHPEYQSVGLRRRHNDDSHTVIIVDVKRLIEYSDNDLPCYVKEPVEQWSEHDKQGVFDFLKPPTARQTYIEMPIVAFGTRTRYFRVPRFKIFQEIFQKTESEEVNYVSYVNGRHRTRYLAYAGAIQMPVMCSIKVAESLRLHCGA</sequence>
<dbReference type="EMBL" id="UAUF01000007">
    <property type="protein sequence ID" value="SPZ02576.1"/>
    <property type="molecule type" value="Genomic_DNA"/>
</dbReference>
<evidence type="ECO:0000313" key="2">
    <source>
        <dbReference type="Proteomes" id="UP000250443"/>
    </source>
</evidence>